<evidence type="ECO:0000256" key="1">
    <source>
        <dbReference type="ARBA" id="ARBA00009981"/>
    </source>
</evidence>
<name>A0A6J7C111_9ZZZZ</name>
<evidence type="ECO:0000313" key="2">
    <source>
        <dbReference type="EMBL" id="CAB4365555.1"/>
    </source>
</evidence>
<dbReference type="EMBL" id="CAFBOL010000006">
    <property type="protein sequence ID" value="CAB4975066.1"/>
    <property type="molecule type" value="Genomic_DNA"/>
</dbReference>
<protein>
    <submittedName>
        <fullName evidence="4">Unannotated protein</fullName>
    </submittedName>
</protein>
<dbReference type="AlphaFoldDB" id="A0A6J7C111"/>
<organism evidence="4">
    <name type="scientific">freshwater metagenome</name>
    <dbReference type="NCBI Taxonomy" id="449393"/>
    <lineage>
        <taxon>unclassified sequences</taxon>
        <taxon>metagenomes</taxon>
        <taxon>ecological metagenomes</taxon>
    </lineage>
</organism>
<evidence type="ECO:0000313" key="6">
    <source>
        <dbReference type="EMBL" id="CAB4975066.1"/>
    </source>
</evidence>
<evidence type="ECO:0000313" key="5">
    <source>
        <dbReference type="EMBL" id="CAB4961293.1"/>
    </source>
</evidence>
<dbReference type="EMBL" id="CAFBMT010000053">
    <property type="protein sequence ID" value="CAB4961293.1"/>
    <property type="molecule type" value="Genomic_DNA"/>
</dbReference>
<comment type="similarity">
    <text evidence="1">Belongs to the phD/YefM antitoxin family.</text>
</comment>
<gene>
    <name evidence="3" type="ORF">UFOPK2656_03143</name>
    <name evidence="4" type="ORF">UFOPK3267_01311</name>
    <name evidence="5" type="ORF">UFOPK3651_03533</name>
    <name evidence="6" type="ORF">UFOPK3931_00438</name>
    <name evidence="2" type="ORF">UFOPK4189_03298</name>
</gene>
<evidence type="ECO:0000313" key="4">
    <source>
        <dbReference type="EMBL" id="CAB4850801.1"/>
    </source>
</evidence>
<dbReference type="EMBL" id="CAEZYF010000030">
    <property type="protein sequence ID" value="CAB4744481.1"/>
    <property type="molecule type" value="Genomic_DNA"/>
</dbReference>
<accession>A0A6J7C111</accession>
<dbReference type="SUPFAM" id="SSF143120">
    <property type="entry name" value="YefM-like"/>
    <property type="match status" value="1"/>
</dbReference>
<evidence type="ECO:0000313" key="3">
    <source>
        <dbReference type="EMBL" id="CAB4744481.1"/>
    </source>
</evidence>
<dbReference type="EMBL" id="CAFBIY010000064">
    <property type="protein sequence ID" value="CAB4850801.1"/>
    <property type="molecule type" value="Genomic_DNA"/>
</dbReference>
<dbReference type="EMBL" id="CAESGF010000035">
    <property type="protein sequence ID" value="CAB4365555.1"/>
    <property type="molecule type" value="Genomic_DNA"/>
</dbReference>
<dbReference type="NCBIfam" id="TIGR01552">
    <property type="entry name" value="phd_fam"/>
    <property type="match status" value="1"/>
</dbReference>
<dbReference type="Gene3D" id="3.40.1620.10">
    <property type="entry name" value="YefM-like domain"/>
    <property type="match status" value="1"/>
</dbReference>
<sequence>MPEITATEASRSFADLLDAVEHRHETFRIVRRGKVIAQLEPAKAASGALAKELLRRHRVDADWSGEVADLRSQLVTEERF</sequence>
<reference evidence="4" key="1">
    <citation type="submission" date="2020-05" db="EMBL/GenBank/DDBJ databases">
        <authorList>
            <person name="Chiriac C."/>
            <person name="Salcher M."/>
            <person name="Ghai R."/>
            <person name="Kavagutti S V."/>
        </authorList>
    </citation>
    <scope>NUCLEOTIDE SEQUENCE</scope>
</reference>
<proteinExistence type="inferred from homology"/>
<dbReference type="InterPro" id="IPR036165">
    <property type="entry name" value="YefM-like_sf"/>
</dbReference>